<dbReference type="SUPFAM" id="SSF57701">
    <property type="entry name" value="Zn2/Cys6 DNA-binding domain"/>
    <property type="match status" value="1"/>
</dbReference>
<keyword evidence="2" id="KW-0479">Metal-binding</keyword>
<dbReference type="SMART" id="SM00066">
    <property type="entry name" value="GAL4"/>
    <property type="match status" value="1"/>
</dbReference>
<name>A0AAE0WHS5_9PEZI</name>
<evidence type="ECO:0000256" key="6">
    <source>
        <dbReference type="ARBA" id="ARBA00023163"/>
    </source>
</evidence>
<keyword evidence="3" id="KW-0862">Zinc</keyword>
<evidence type="ECO:0000256" key="4">
    <source>
        <dbReference type="ARBA" id="ARBA00023015"/>
    </source>
</evidence>
<keyword evidence="5" id="KW-0238">DNA-binding</keyword>
<dbReference type="PANTHER" id="PTHR31313:SF4">
    <property type="entry name" value="CONIDIAL DEVELOPMENT PROTEIN FLUFFY"/>
    <property type="match status" value="1"/>
</dbReference>
<dbReference type="InterPro" id="IPR036864">
    <property type="entry name" value="Zn2-C6_fun-type_DNA-bd_sf"/>
</dbReference>
<comment type="caution">
    <text evidence="10">The sequence shown here is derived from an EMBL/GenBank/DDBJ whole genome shotgun (WGS) entry which is preliminary data.</text>
</comment>
<keyword evidence="7" id="KW-0539">Nucleus</keyword>
<keyword evidence="6" id="KW-0804">Transcription</keyword>
<dbReference type="EMBL" id="JAUTXT010000038">
    <property type="protein sequence ID" value="KAK3671894.1"/>
    <property type="molecule type" value="Genomic_DNA"/>
</dbReference>
<dbReference type="CDD" id="cd12148">
    <property type="entry name" value="fungal_TF_MHR"/>
    <property type="match status" value="1"/>
</dbReference>
<dbReference type="Gene3D" id="4.10.240.10">
    <property type="entry name" value="Zn(2)-C6 fungal-type DNA-binding domain"/>
    <property type="match status" value="1"/>
</dbReference>
<dbReference type="InterPro" id="IPR051615">
    <property type="entry name" value="Transcr_Regulatory_Elem"/>
</dbReference>
<dbReference type="InterPro" id="IPR001138">
    <property type="entry name" value="Zn2Cys6_DnaBD"/>
</dbReference>
<reference evidence="10" key="1">
    <citation type="submission" date="2023-07" db="EMBL/GenBank/DDBJ databases">
        <title>Black Yeasts Isolated from many extreme environments.</title>
        <authorList>
            <person name="Coleine C."/>
            <person name="Stajich J.E."/>
            <person name="Selbmann L."/>
        </authorList>
    </citation>
    <scope>NUCLEOTIDE SEQUENCE</scope>
    <source>
        <strain evidence="10">CCFEE 5485</strain>
    </source>
</reference>
<accession>A0AAE0WHS5</accession>
<keyword evidence="11" id="KW-1185">Reference proteome</keyword>
<dbReference type="GO" id="GO:0000981">
    <property type="term" value="F:DNA-binding transcription factor activity, RNA polymerase II-specific"/>
    <property type="evidence" value="ECO:0007669"/>
    <property type="project" value="InterPro"/>
</dbReference>
<feature type="compositionally biased region" description="Low complexity" evidence="8">
    <location>
        <begin position="624"/>
        <end position="640"/>
    </location>
</feature>
<evidence type="ECO:0000256" key="3">
    <source>
        <dbReference type="ARBA" id="ARBA00022833"/>
    </source>
</evidence>
<comment type="subcellular location">
    <subcellularLocation>
        <location evidence="1">Nucleus</location>
    </subcellularLocation>
</comment>
<evidence type="ECO:0000256" key="7">
    <source>
        <dbReference type="ARBA" id="ARBA00023242"/>
    </source>
</evidence>
<protein>
    <recommendedName>
        <fullName evidence="9">Zn(2)-C6 fungal-type domain-containing protein</fullName>
    </recommendedName>
</protein>
<feature type="domain" description="Zn(2)-C6 fungal-type" evidence="9">
    <location>
        <begin position="35"/>
        <end position="66"/>
    </location>
</feature>
<feature type="region of interest" description="Disordered" evidence="8">
    <location>
        <begin position="151"/>
        <end position="191"/>
    </location>
</feature>
<dbReference type="PROSITE" id="PS50048">
    <property type="entry name" value="ZN2_CY6_FUNGAL_2"/>
    <property type="match status" value="1"/>
</dbReference>
<feature type="region of interest" description="Disordered" evidence="8">
    <location>
        <begin position="613"/>
        <end position="652"/>
    </location>
</feature>
<dbReference type="SMART" id="SM00906">
    <property type="entry name" value="Fungal_trans"/>
    <property type="match status" value="1"/>
</dbReference>
<organism evidence="10 11">
    <name type="scientific">Recurvomyces mirabilis</name>
    <dbReference type="NCBI Taxonomy" id="574656"/>
    <lineage>
        <taxon>Eukaryota</taxon>
        <taxon>Fungi</taxon>
        <taxon>Dikarya</taxon>
        <taxon>Ascomycota</taxon>
        <taxon>Pezizomycotina</taxon>
        <taxon>Dothideomycetes</taxon>
        <taxon>Dothideomycetidae</taxon>
        <taxon>Mycosphaerellales</taxon>
        <taxon>Teratosphaeriaceae</taxon>
        <taxon>Recurvomyces</taxon>
    </lineage>
</organism>
<gene>
    <name evidence="10" type="ORF">LTR78_008260</name>
</gene>
<dbReference type="InterPro" id="IPR007219">
    <property type="entry name" value="XnlR_reg_dom"/>
</dbReference>
<dbReference type="GO" id="GO:0005634">
    <property type="term" value="C:nucleus"/>
    <property type="evidence" value="ECO:0007669"/>
    <property type="project" value="UniProtKB-SubCell"/>
</dbReference>
<evidence type="ECO:0000256" key="2">
    <source>
        <dbReference type="ARBA" id="ARBA00022723"/>
    </source>
</evidence>
<proteinExistence type="predicted"/>
<dbReference type="AlphaFoldDB" id="A0AAE0WHS5"/>
<sequence>MPPRPLRPKDDPATSEGSETPGDSKFSKRRAVSSACIPCRKRKSKCDGAVPSCSTCTAVYRTECQYDADSDHRRKGALKRDIQCLQQQNDALDVIVASLKSLPENDAVSLLHHIRADSSLDLIAAALRTNVRLPSSYAPQTLEADFAQQMSQATPTSIGPAEHISASPRKLSSDDGYRSSESPTTNEIPTGWFQQPQDAEFVEHLLNLFLSWVHPFYHFFSRELFLRDMGQGRSSYCSAMLVNAVLAMACHYSDRPGARSDPNNSMTAGDQYFAEAKRLLDRDGRSSLTTVQALGVMAVRECSHGRESSGYMYAGRCLRMALELGLHLSVIGSGMKASEMESRRITFWAVFNLETTCSVSFGRLSLLPRAAADIPKPAMSERLESTTWRPYVEDGVALSPSSEQPARPALFVDCLSRLSELASDMVNTFYAPQERFTSRRLAAAYNQYQEWYHNLPDAFRLENTTLPHVLVLHMYYHSCVLQLFRPYIKLDLRGAGLFPRDTCTFRANEISSLMNALRAMYGLRRVCHLVCSWIMSASTIHLLNLPQASAAANLSQGLHDLKTMSVNHLFAARCIDIIRALATKWNIALPEDAAAVSSFRLMRQWPSPPASDFFATTIPRKDSSGSGAKSGGSISSHQPETPFPPPLQQQQHSSLPLLQTQQNVPTFYTDPTAPMDADQAQHAFWTPFPAQGLPMSFSDISMDFNSPTTGSIHGISWPGYGGSAGPPTTQTSNAYVDSLLSTTTPGQNMGEARRWGWQ</sequence>
<feature type="region of interest" description="Disordered" evidence="8">
    <location>
        <begin position="1"/>
        <end position="31"/>
    </location>
</feature>
<evidence type="ECO:0000259" key="9">
    <source>
        <dbReference type="PROSITE" id="PS50048"/>
    </source>
</evidence>
<keyword evidence="4" id="KW-0805">Transcription regulation</keyword>
<dbReference type="GO" id="GO:0006351">
    <property type="term" value="P:DNA-templated transcription"/>
    <property type="evidence" value="ECO:0007669"/>
    <property type="project" value="InterPro"/>
</dbReference>
<dbReference type="Pfam" id="PF04082">
    <property type="entry name" value="Fungal_trans"/>
    <property type="match status" value="1"/>
</dbReference>
<evidence type="ECO:0000256" key="8">
    <source>
        <dbReference type="SAM" id="MobiDB-lite"/>
    </source>
</evidence>
<evidence type="ECO:0000313" key="11">
    <source>
        <dbReference type="Proteomes" id="UP001274830"/>
    </source>
</evidence>
<dbReference type="Pfam" id="PF00172">
    <property type="entry name" value="Zn_clus"/>
    <property type="match status" value="1"/>
</dbReference>
<dbReference type="PROSITE" id="PS00463">
    <property type="entry name" value="ZN2_CY6_FUNGAL_1"/>
    <property type="match status" value="1"/>
</dbReference>
<evidence type="ECO:0000313" key="10">
    <source>
        <dbReference type="EMBL" id="KAK3671894.1"/>
    </source>
</evidence>
<dbReference type="GO" id="GO:0008270">
    <property type="term" value="F:zinc ion binding"/>
    <property type="evidence" value="ECO:0007669"/>
    <property type="project" value="InterPro"/>
</dbReference>
<evidence type="ECO:0000256" key="5">
    <source>
        <dbReference type="ARBA" id="ARBA00023125"/>
    </source>
</evidence>
<dbReference type="Proteomes" id="UP001274830">
    <property type="component" value="Unassembled WGS sequence"/>
</dbReference>
<feature type="compositionally biased region" description="Polar residues" evidence="8">
    <location>
        <begin position="179"/>
        <end position="191"/>
    </location>
</feature>
<dbReference type="GO" id="GO:0003677">
    <property type="term" value="F:DNA binding"/>
    <property type="evidence" value="ECO:0007669"/>
    <property type="project" value="UniProtKB-KW"/>
</dbReference>
<dbReference type="CDD" id="cd00067">
    <property type="entry name" value="GAL4"/>
    <property type="match status" value="1"/>
</dbReference>
<dbReference type="PANTHER" id="PTHR31313">
    <property type="entry name" value="TY1 ENHANCER ACTIVATOR"/>
    <property type="match status" value="1"/>
</dbReference>
<evidence type="ECO:0000256" key="1">
    <source>
        <dbReference type="ARBA" id="ARBA00004123"/>
    </source>
</evidence>